<gene>
    <name evidence="1" type="ORF">FOPG_17985</name>
</gene>
<name>X0GQE1_FUSOX</name>
<accession>X0GQE1</accession>
<reference evidence="1" key="2">
    <citation type="submission" date="2014-03" db="EMBL/GenBank/DDBJ databases">
        <title>The Genome Annotation of Fusarium oxysporum PHW808.</title>
        <authorList>
            <consortium name="The Broad Institute Genomics Platform"/>
            <person name="Ma L.-J."/>
            <person name="Corby-Kistler H."/>
            <person name="Broz K."/>
            <person name="Gale L.R."/>
            <person name="Jonkers W."/>
            <person name="O'Donnell K."/>
            <person name="Ploetz R."/>
            <person name="Steinberg C."/>
            <person name="Schwartz D.C."/>
            <person name="VanEtten H."/>
            <person name="Zhou S."/>
            <person name="Young S.K."/>
            <person name="Zeng Q."/>
            <person name="Gargeya S."/>
            <person name="Fitzgerald M."/>
            <person name="Abouelleil A."/>
            <person name="Alvarado L."/>
            <person name="Chapman S.B."/>
            <person name="Gainer-Dewar J."/>
            <person name="Goldberg J."/>
            <person name="Griggs A."/>
            <person name="Gujja S."/>
            <person name="Hansen M."/>
            <person name="Howarth C."/>
            <person name="Imamovic A."/>
            <person name="Ireland A."/>
            <person name="Larimer J."/>
            <person name="McCowan C."/>
            <person name="Murphy C."/>
            <person name="Pearson M."/>
            <person name="Poon T.W."/>
            <person name="Priest M."/>
            <person name="Roberts A."/>
            <person name="Saif S."/>
            <person name="Shea T."/>
            <person name="Sykes S."/>
            <person name="Wortman J."/>
            <person name="Nusbaum C."/>
            <person name="Birren B."/>
        </authorList>
    </citation>
    <scope>NUCLEOTIDE SEQUENCE</scope>
    <source>
        <strain evidence="1">54008</strain>
    </source>
</reference>
<reference evidence="1" key="1">
    <citation type="submission" date="2011-11" db="EMBL/GenBank/DDBJ databases">
        <title>The Genome Sequence of Fusarium oxysporum PHW808.</title>
        <authorList>
            <consortium name="The Broad Institute Genome Sequencing Platform"/>
            <person name="Ma L.-J."/>
            <person name="Gale L.R."/>
            <person name="Schwartz D.C."/>
            <person name="Zhou S."/>
            <person name="Corby-Kistler H."/>
            <person name="Young S.K."/>
            <person name="Zeng Q."/>
            <person name="Gargeya S."/>
            <person name="Fitzgerald M."/>
            <person name="Haas B."/>
            <person name="Abouelleil A."/>
            <person name="Alvarado L."/>
            <person name="Arachchi H.M."/>
            <person name="Berlin A."/>
            <person name="Brown A."/>
            <person name="Chapman S.B."/>
            <person name="Chen Z."/>
            <person name="Dunbar C."/>
            <person name="Freedman E."/>
            <person name="Gearin G."/>
            <person name="Goldberg J."/>
            <person name="Griggs A."/>
            <person name="Gujja S."/>
            <person name="Heiman D."/>
            <person name="Howarth C."/>
            <person name="Larson L."/>
            <person name="Lui A."/>
            <person name="MacDonald P.J.P."/>
            <person name="Montmayeur A."/>
            <person name="Murphy C."/>
            <person name="Neiman D."/>
            <person name="Pearson M."/>
            <person name="Priest M."/>
            <person name="Roberts A."/>
            <person name="Saif S."/>
            <person name="Shea T."/>
            <person name="Shenoy N."/>
            <person name="Sisk P."/>
            <person name="Stolte C."/>
            <person name="Sykes S."/>
            <person name="Wortman J."/>
            <person name="Nusbaum C."/>
            <person name="Birren B."/>
        </authorList>
    </citation>
    <scope>NUCLEOTIDE SEQUENCE [LARGE SCALE GENOMIC DNA]</scope>
    <source>
        <strain evidence="1">54008</strain>
    </source>
</reference>
<proteinExistence type="predicted"/>
<dbReference type="EMBL" id="KK033550">
    <property type="protein sequence ID" value="EXL65807.1"/>
    <property type="molecule type" value="Genomic_DNA"/>
</dbReference>
<evidence type="ECO:0000313" key="1">
    <source>
        <dbReference type="EMBL" id="EXL65807.1"/>
    </source>
</evidence>
<sequence>MKFRNPRNQSDKFLWNFQLTCPTLEVFCRPHREDIQPRNPVLITLSQQSCIPTHSCNSELWS</sequence>
<organism evidence="1">
    <name type="scientific">Fusarium oxysporum f. sp. conglutinans race 2 54008</name>
    <dbReference type="NCBI Taxonomy" id="1089457"/>
    <lineage>
        <taxon>Eukaryota</taxon>
        <taxon>Fungi</taxon>
        <taxon>Dikarya</taxon>
        <taxon>Ascomycota</taxon>
        <taxon>Pezizomycotina</taxon>
        <taxon>Sordariomycetes</taxon>
        <taxon>Hypocreomycetidae</taxon>
        <taxon>Hypocreales</taxon>
        <taxon>Nectriaceae</taxon>
        <taxon>Fusarium</taxon>
        <taxon>Fusarium oxysporum species complex</taxon>
    </lineage>
</organism>
<dbReference type="AlphaFoldDB" id="X0GQE1"/>
<dbReference type="Proteomes" id="UP000030676">
    <property type="component" value="Unassembled WGS sequence"/>
</dbReference>
<protein>
    <submittedName>
        <fullName evidence="1">Uncharacterized protein</fullName>
    </submittedName>
</protein>
<dbReference type="HOGENOM" id="CLU_2904288_0_0_1"/>